<feature type="region of interest" description="Disordered" evidence="1">
    <location>
        <begin position="38"/>
        <end position="72"/>
    </location>
</feature>
<comment type="caution">
    <text evidence="2">The sequence shown here is derived from an EMBL/GenBank/DDBJ whole genome shotgun (WGS) entry which is preliminary data.</text>
</comment>
<evidence type="ECO:0000256" key="1">
    <source>
        <dbReference type="SAM" id="MobiDB-lite"/>
    </source>
</evidence>
<gene>
    <name evidence="2" type="ORF">V6N11_039562</name>
</gene>
<proteinExistence type="predicted"/>
<protein>
    <submittedName>
        <fullName evidence="2">Uncharacterized protein</fullName>
    </submittedName>
</protein>
<dbReference type="EMBL" id="JBBPBN010000013">
    <property type="protein sequence ID" value="KAK9026728.1"/>
    <property type="molecule type" value="Genomic_DNA"/>
</dbReference>
<keyword evidence="3" id="KW-1185">Reference proteome</keyword>
<name>A0ABR2SN51_9ROSI</name>
<sequence>MERKVKNKFVCAKEVEPHVSEATIDCENEVVVGDLGAAEADQNEEQRKEKGFVAKKNDPQMRVGSRKGNLPSSKIGMVYMDALRENEDDTNNLSSGPETAYLDSSDVGSYETDSDEDVVAKKDGKDFSFFKC</sequence>
<feature type="region of interest" description="Disordered" evidence="1">
    <location>
        <begin position="86"/>
        <end position="117"/>
    </location>
</feature>
<reference evidence="2 3" key="1">
    <citation type="journal article" date="2024" name="G3 (Bethesda)">
        <title>Genome assembly of Hibiscus sabdariffa L. provides insights into metabolisms of medicinal natural products.</title>
        <authorList>
            <person name="Kim T."/>
        </authorList>
    </citation>
    <scope>NUCLEOTIDE SEQUENCE [LARGE SCALE GENOMIC DNA]</scope>
    <source>
        <strain evidence="2">TK-2024</strain>
        <tissue evidence="2">Old leaves</tissue>
    </source>
</reference>
<feature type="compositionally biased region" description="Basic and acidic residues" evidence="1">
    <location>
        <begin position="44"/>
        <end position="59"/>
    </location>
</feature>
<evidence type="ECO:0000313" key="2">
    <source>
        <dbReference type="EMBL" id="KAK9026728.1"/>
    </source>
</evidence>
<dbReference type="Proteomes" id="UP001396334">
    <property type="component" value="Unassembled WGS sequence"/>
</dbReference>
<organism evidence="2 3">
    <name type="scientific">Hibiscus sabdariffa</name>
    <name type="common">roselle</name>
    <dbReference type="NCBI Taxonomy" id="183260"/>
    <lineage>
        <taxon>Eukaryota</taxon>
        <taxon>Viridiplantae</taxon>
        <taxon>Streptophyta</taxon>
        <taxon>Embryophyta</taxon>
        <taxon>Tracheophyta</taxon>
        <taxon>Spermatophyta</taxon>
        <taxon>Magnoliopsida</taxon>
        <taxon>eudicotyledons</taxon>
        <taxon>Gunneridae</taxon>
        <taxon>Pentapetalae</taxon>
        <taxon>rosids</taxon>
        <taxon>malvids</taxon>
        <taxon>Malvales</taxon>
        <taxon>Malvaceae</taxon>
        <taxon>Malvoideae</taxon>
        <taxon>Hibiscus</taxon>
    </lineage>
</organism>
<accession>A0ABR2SN51</accession>
<evidence type="ECO:0000313" key="3">
    <source>
        <dbReference type="Proteomes" id="UP001396334"/>
    </source>
</evidence>